<dbReference type="PANTHER" id="PTHR36443">
    <property type="entry name" value="BSR5223 PROTEIN"/>
    <property type="match status" value="1"/>
</dbReference>
<dbReference type="EMBL" id="UOEA01000073">
    <property type="protein sequence ID" value="VAV84802.1"/>
    <property type="molecule type" value="Genomic_DNA"/>
</dbReference>
<reference evidence="2" key="1">
    <citation type="submission" date="2018-06" db="EMBL/GenBank/DDBJ databases">
        <authorList>
            <person name="Zhirakovskaya E."/>
        </authorList>
    </citation>
    <scope>NUCLEOTIDE SEQUENCE</scope>
</reference>
<name>A0A3B0QWV7_9ZZZZ</name>
<accession>A0A3B0QWV7</accession>
<proteinExistence type="predicted"/>
<feature type="transmembrane region" description="Helical" evidence="1">
    <location>
        <begin position="45"/>
        <end position="68"/>
    </location>
</feature>
<keyword evidence="1" id="KW-0812">Transmembrane</keyword>
<protein>
    <recommendedName>
        <fullName evidence="3">DUF2905 domain-containing protein</fullName>
    </recommendedName>
</protein>
<evidence type="ECO:0000256" key="1">
    <source>
        <dbReference type="SAM" id="Phobius"/>
    </source>
</evidence>
<keyword evidence="1" id="KW-1133">Transmembrane helix</keyword>
<organism evidence="2">
    <name type="scientific">hydrothermal vent metagenome</name>
    <dbReference type="NCBI Taxonomy" id="652676"/>
    <lineage>
        <taxon>unclassified sequences</taxon>
        <taxon>metagenomes</taxon>
        <taxon>ecological metagenomes</taxon>
    </lineage>
</organism>
<dbReference type="PANTHER" id="PTHR36443:SF1">
    <property type="entry name" value="BSR5223 PROTEIN"/>
    <property type="match status" value="1"/>
</dbReference>
<sequence length="71" mass="7773">MAATGKFIFIIGIILAAVGLVLIYGPKVPLIGRLPGDVFIKKGNFTFYFPLATSVIISIIVTFILYLISRR</sequence>
<evidence type="ECO:0000313" key="2">
    <source>
        <dbReference type="EMBL" id="VAV84802.1"/>
    </source>
</evidence>
<evidence type="ECO:0008006" key="3">
    <source>
        <dbReference type="Google" id="ProtNLM"/>
    </source>
</evidence>
<dbReference type="AlphaFoldDB" id="A0A3B0QWV7"/>
<gene>
    <name evidence="2" type="ORF">MNBD_DELTA01-1887</name>
</gene>
<feature type="transmembrane region" description="Helical" evidence="1">
    <location>
        <begin position="7"/>
        <end position="25"/>
    </location>
</feature>
<dbReference type="Pfam" id="PF11146">
    <property type="entry name" value="DUF2905"/>
    <property type="match status" value="1"/>
</dbReference>
<keyword evidence="1" id="KW-0472">Membrane</keyword>
<dbReference type="InterPro" id="IPR021320">
    <property type="entry name" value="DUF2905"/>
</dbReference>